<accession>A0ABV1SUY0</accession>
<reference evidence="2 3" key="1">
    <citation type="submission" date="2024-06" db="EMBL/GenBank/DDBJ databases">
        <title>The Natural Products Discovery Center: Release of the First 8490 Sequenced Strains for Exploring Actinobacteria Biosynthetic Diversity.</title>
        <authorList>
            <person name="Kalkreuter E."/>
            <person name="Kautsar S.A."/>
            <person name="Yang D."/>
            <person name="Bader C.D."/>
            <person name="Teijaro C.N."/>
            <person name="Fluegel L."/>
            <person name="Davis C.M."/>
            <person name="Simpson J.R."/>
            <person name="Lauterbach L."/>
            <person name="Steele A.D."/>
            <person name="Gui C."/>
            <person name="Meng S."/>
            <person name="Li G."/>
            <person name="Viehrig K."/>
            <person name="Ye F."/>
            <person name="Su P."/>
            <person name="Kiefer A.F."/>
            <person name="Nichols A."/>
            <person name="Cepeda A.J."/>
            <person name="Yan W."/>
            <person name="Fan B."/>
            <person name="Jiang Y."/>
            <person name="Adhikari A."/>
            <person name="Zheng C.-J."/>
            <person name="Schuster L."/>
            <person name="Cowan T.M."/>
            <person name="Smanski M.J."/>
            <person name="Chevrette M.G."/>
            <person name="De Carvalho L.P.S."/>
            <person name="Shen B."/>
        </authorList>
    </citation>
    <scope>NUCLEOTIDE SEQUENCE [LARGE SCALE GENOMIC DNA]</scope>
    <source>
        <strain evidence="2 3">NPDC001615</strain>
    </source>
</reference>
<dbReference type="Pfam" id="PF02575">
    <property type="entry name" value="YbaB_DNA_bd"/>
    <property type="match status" value="1"/>
</dbReference>
<evidence type="ECO:0000313" key="2">
    <source>
        <dbReference type="EMBL" id="MER6165538.1"/>
    </source>
</evidence>
<dbReference type="InterPro" id="IPR036894">
    <property type="entry name" value="YbaB-like_sf"/>
</dbReference>
<evidence type="ECO:0000313" key="3">
    <source>
        <dbReference type="Proteomes" id="UP001496720"/>
    </source>
</evidence>
<evidence type="ECO:0000256" key="1">
    <source>
        <dbReference type="SAM" id="MobiDB-lite"/>
    </source>
</evidence>
<keyword evidence="3" id="KW-1185">Reference proteome</keyword>
<dbReference type="RefSeq" id="WP_352147327.1">
    <property type="nucleotide sequence ID" value="NZ_JBEOZY010000010.1"/>
</dbReference>
<gene>
    <name evidence="2" type="ORF">ABT188_13345</name>
</gene>
<feature type="region of interest" description="Disordered" evidence="1">
    <location>
        <begin position="138"/>
        <end position="159"/>
    </location>
</feature>
<organism evidence="2 3">
    <name type="scientific">Streptomyces violaceorubidus</name>
    <dbReference type="NCBI Taxonomy" id="284042"/>
    <lineage>
        <taxon>Bacteria</taxon>
        <taxon>Bacillati</taxon>
        <taxon>Actinomycetota</taxon>
        <taxon>Actinomycetes</taxon>
        <taxon>Kitasatosporales</taxon>
        <taxon>Streptomycetaceae</taxon>
        <taxon>Streptomyces</taxon>
    </lineage>
</organism>
<comment type="caution">
    <text evidence="2">The sequence shown here is derived from an EMBL/GenBank/DDBJ whole genome shotgun (WGS) entry which is preliminary data.</text>
</comment>
<proteinExistence type="predicted"/>
<dbReference type="Proteomes" id="UP001496720">
    <property type="component" value="Unassembled WGS sequence"/>
</dbReference>
<name>A0ABV1SUY0_9ACTN</name>
<dbReference type="Gene3D" id="3.30.1310.10">
    <property type="entry name" value="Nucleoid-associated protein YbaB-like domain"/>
    <property type="match status" value="1"/>
</dbReference>
<dbReference type="EMBL" id="JBEOZY010000010">
    <property type="protein sequence ID" value="MER6165538.1"/>
    <property type="molecule type" value="Genomic_DNA"/>
</dbReference>
<dbReference type="InterPro" id="IPR004401">
    <property type="entry name" value="YbaB/EbfC"/>
</dbReference>
<sequence length="200" mass="21239">MDRPGGRRLEAALDDFAEQHGVLSRAREQIRALSVTARSGDGVVEVTVNAEGRMAGIRFVGRRFREMTPGQLGESVMVALATARSEVVARTTAVVATASRRLPEALEAAASRAPASPGPARDAPAVCWRGFVREARAELTEPAGSRPQEPLWGPSRPRARCAAGHPPPFELREAVMALRAAVCLAVVEHRSSPACGCEAV</sequence>
<protein>
    <submittedName>
        <fullName evidence="2">YbaB/EbfC family nucleoid-associated protein</fullName>
    </submittedName>
</protein>
<dbReference type="SUPFAM" id="SSF82607">
    <property type="entry name" value="YbaB-like"/>
    <property type="match status" value="1"/>
</dbReference>